<dbReference type="SUPFAM" id="SSF102114">
    <property type="entry name" value="Radical SAM enzymes"/>
    <property type="match status" value="1"/>
</dbReference>
<dbReference type="InterPro" id="IPR020612">
    <property type="entry name" value="Methylthiotransferase_CS"/>
</dbReference>
<dbReference type="Pfam" id="PF02310">
    <property type="entry name" value="B12-binding"/>
    <property type="match status" value="1"/>
</dbReference>
<dbReference type="SFLD" id="SFLDS00029">
    <property type="entry name" value="Radical_SAM"/>
    <property type="match status" value="1"/>
</dbReference>
<dbReference type="SFLD" id="SFLDG01123">
    <property type="entry name" value="methyltransferase_(Class_B)"/>
    <property type="match status" value="1"/>
</dbReference>
<evidence type="ECO:0000256" key="7">
    <source>
        <dbReference type="ARBA" id="ARBA00023004"/>
    </source>
</evidence>
<keyword evidence="3" id="KW-0489">Methyltransferase</keyword>
<feature type="domain" description="B12-binding" evidence="9">
    <location>
        <begin position="1"/>
        <end position="143"/>
    </location>
</feature>
<dbReference type="Gene3D" id="3.40.50.280">
    <property type="entry name" value="Cobalamin-binding domain"/>
    <property type="match status" value="1"/>
</dbReference>
<gene>
    <name evidence="11" type="ORF">GEOBRER4_n3250</name>
</gene>
<dbReference type="Pfam" id="PF04055">
    <property type="entry name" value="Radical_SAM"/>
    <property type="match status" value="1"/>
</dbReference>
<dbReference type="InterPro" id="IPR051198">
    <property type="entry name" value="BchE-like"/>
</dbReference>
<name>A0A6S6M1W4_9BACT</name>
<dbReference type="Proteomes" id="UP000515472">
    <property type="component" value="Chromosome"/>
</dbReference>
<evidence type="ECO:0000256" key="1">
    <source>
        <dbReference type="ARBA" id="ARBA00001966"/>
    </source>
</evidence>
<evidence type="ECO:0000256" key="3">
    <source>
        <dbReference type="ARBA" id="ARBA00022603"/>
    </source>
</evidence>
<evidence type="ECO:0000259" key="10">
    <source>
        <dbReference type="PROSITE" id="PS51918"/>
    </source>
</evidence>
<dbReference type="InterPro" id="IPR007197">
    <property type="entry name" value="rSAM"/>
</dbReference>
<evidence type="ECO:0000259" key="9">
    <source>
        <dbReference type="PROSITE" id="PS51332"/>
    </source>
</evidence>
<feature type="domain" description="Radical SAM core" evidence="10">
    <location>
        <begin position="185"/>
        <end position="402"/>
    </location>
</feature>
<dbReference type="SMART" id="SM00729">
    <property type="entry name" value="Elp3"/>
    <property type="match status" value="1"/>
</dbReference>
<dbReference type="PANTHER" id="PTHR43409:SF7">
    <property type="entry name" value="BLL1977 PROTEIN"/>
    <property type="match status" value="1"/>
</dbReference>
<evidence type="ECO:0000256" key="8">
    <source>
        <dbReference type="ARBA" id="ARBA00023014"/>
    </source>
</evidence>
<keyword evidence="12" id="KW-1185">Reference proteome</keyword>
<dbReference type="GO" id="GO:0046872">
    <property type="term" value="F:metal ion binding"/>
    <property type="evidence" value="ECO:0007669"/>
    <property type="project" value="UniProtKB-KW"/>
</dbReference>
<dbReference type="GO" id="GO:0031419">
    <property type="term" value="F:cobalamin binding"/>
    <property type="evidence" value="ECO:0007669"/>
    <property type="project" value="InterPro"/>
</dbReference>
<evidence type="ECO:0000256" key="4">
    <source>
        <dbReference type="ARBA" id="ARBA00022679"/>
    </source>
</evidence>
<dbReference type="GO" id="GO:0051539">
    <property type="term" value="F:4 iron, 4 sulfur cluster binding"/>
    <property type="evidence" value="ECO:0007669"/>
    <property type="project" value="UniProtKB-KW"/>
</dbReference>
<keyword evidence="6" id="KW-0479">Metal-binding</keyword>
<dbReference type="PROSITE" id="PS51332">
    <property type="entry name" value="B12_BINDING"/>
    <property type="match status" value="1"/>
</dbReference>
<dbReference type="InterPro" id="IPR006158">
    <property type="entry name" value="Cobalamin-bd"/>
</dbReference>
<dbReference type="PROSITE" id="PS01278">
    <property type="entry name" value="MTTASE_RADICAL"/>
    <property type="match status" value="1"/>
</dbReference>
<dbReference type="GO" id="GO:0005829">
    <property type="term" value="C:cytosol"/>
    <property type="evidence" value="ECO:0007669"/>
    <property type="project" value="TreeGrafter"/>
</dbReference>
<comment type="cofactor">
    <cofactor evidence="1">
        <name>[4Fe-4S] cluster</name>
        <dbReference type="ChEBI" id="CHEBI:49883"/>
    </cofactor>
</comment>
<dbReference type="SFLD" id="SFLDG01082">
    <property type="entry name" value="B12-binding_domain_containing"/>
    <property type="match status" value="1"/>
</dbReference>
<evidence type="ECO:0000256" key="5">
    <source>
        <dbReference type="ARBA" id="ARBA00022691"/>
    </source>
</evidence>
<evidence type="ECO:0000313" key="11">
    <source>
        <dbReference type="EMBL" id="BCG48362.1"/>
    </source>
</evidence>
<sequence length="472" mass="53120">MKVLLLAMPDAANNFHRIIKVPNLGLCSLAAQLPEHEVKIVDLVLVHRDIRSWLQTFLAEFQPQVIGISSMSFQYQSALTVMAICRETVPCAKLVLGGYHATLAYRELTSGPPVPPFDYLIRGEGEQAFAALVDALEGKLGLAAVPGLSWSDGGAFRHNPINELLDLQRMPLPARNARVLDSFTYFDRKLDCVETSRGCTMTCTFCSITGMYGASFRCHCLERVVADLEGLKRRGTQTVLIVDDNITLDPLRFARLARTIVEEGLNSMEYLVQTSVAGIVADPELIPALAEANFAMVFLGIESVLPETLAFFQKGDIREKTEQAVRRLREHGIGVMGGFIVGNPDDGKEEIREVFRASRRLRVDLPYVQCVTPYPGTRIRQELLEQGLVTNPDRLERYTGFMCNVRTRRLTAGQLNRIMNWENLKAFFSPQMFVGNYFVRKREKGALKVLLNNLDLVRGWFTGDQFRSRHRF</sequence>
<dbReference type="InterPro" id="IPR058240">
    <property type="entry name" value="rSAM_sf"/>
</dbReference>
<dbReference type="InterPro" id="IPR034466">
    <property type="entry name" value="Methyltransferase_Class_B"/>
</dbReference>
<dbReference type="CDD" id="cd01335">
    <property type="entry name" value="Radical_SAM"/>
    <property type="match status" value="1"/>
</dbReference>
<dbReference type="InterPro" id="IPR023404">
    <property type="entry name" value="rSAM_horseshoe"/>
</dbReference>
<dbReference type="RefSeq" id="WP_185243119.1">
    <property type="nucleotide sequence ID" value="NZ_AP023213.1"/>
</dbReference>
<keyword evidence="8" id="KW-0411">Iron-sulfur</keyword>
<organism evidence="11 12">
    <name type="scientific">Citrifermentans bremense</name>
    <dbReference type="NCBI Taxonomy" id="60035"/>
    <lineage>
        <taxon>Bacteria</taxon>
        <taxon>Pseudomonadati</taxon>
        <taxon>Thermodesulfobacteriota</taxon>
        <taxon>Desulfuromonadia</taxon>
        <taxon>Geobacterales</taxon>
        <taxon>Geobacteraceae</taxon>
        <taxon>Citrifermentans</taxon>
    </lineage>
</organism>
<dbReference type="KEGG" id="gbn:GEOBRER4_31120"/>
<keyword evidence="7" id="KW-0408">Iron</keyword>
<proteinExistence type="predicted"/>
<evidence type="ECO:0000256" key="6">
    <source>
        <dbReference type="ARBA" id="ARBA00022723"/>
    </source>
</evidence>
<accession>A0A6S6M1W4</accession>
<keyword evidence="2" id="KW-0004">4Fe-4S</keyword>
<dbReference type="PROSITE" id="PS51918">
    <property type="entry name" value="RADICAL_SAM"/>
    <property type="match status" value="1"/>
</dbReference>
<dbReference type="GO" id="GO:0003824">
    <property type="term" value="F:catalytic activity"/>
    <property type="evidence" value="ECO:0007669"/>
    <property type="project" value="InterPro"/>
</dbReference>
<reference evidence="11 12" key="1">
    <citation type="submission" date="2020-06" db="EMBL/GenBank/DDBJ databases">
        <title>Interaction of electrochemicaly active bacteria, Geobacter bremensis R4 on different carbon anode.</title>
        <authorList>
            <person name="Meng L."/>
            <person name="Yoshida N."/>
        </authorList>
    </citation>
    <scope>NUCLEOTIDE SEQUENCE [LARGE SCALE GENOMIC DNA]</scope>
    <source>
        <strain evidence="11 12">R4</strain>
    </source>
</reference>
<evidence type="ECO:0000256" key="2">
    <source>
        <dbReference type="ARBA" id="ARBA00022485"/>
    </source>
</evidence>
<dbReference type="Gene3D" id="3.80.30.20">
    <property type="entry name" value="tm_1862 like domain"/>
    <property type="match status" value="1"/>
</dbReference>
<dbReference type="CDD" id="cd02068">
    <property type="entry name" value="radical_SAM_B12_BD"/>
    <property type="match status" value="1"/>
</dbReference>
<dbReference type="AlphaFoldDB" id="A0A6S6M1W4"/>
<dbReference type="EMBL" id="AP023213">
    <property type="protein sequence ID" value="BCG48362.1"/>
    <property type="molecule type" value="Genomic_DNA"/>
</dbReference>
<evidence type="ECO:0000313" key="12">
    <source>
        <dbReference type="Proteomes" id="UP000515472"/>
    </source>
</evidence>
<dbReference type="InterPro" id="IPR006638">
    <property type="entry name" value="Elp3/MiaA/NifB-like_rSAM"/>
</dbReference>
<dbReference type="PANTHER" id="PTHR43409">
    <property type="entry name" value="ANAEROBIC MAGNESIUM-PROTOPORPHYRIN IX MONOMETHYL ESTER CYCLASE-RELATED"/>
    <property type="match status" value="1"/>
</dbReference>
<keyword evidence="4" id="KW-0808">Transferase</keyword>
<keyword evidence="5" id="KW-0949">S-adenosyl-L-methionine</keyword>
<protein>
    <submittedName>
        <fullName evidence="11">Radical SAM domain protein</fullName>
    </submittedName>
</protein>